<sequence length="122" mass="13573">MNRITIKHEAGMMNLKCKQEEAFEGFKKNILRMLSDVTVKLKSNILLHTQVVVGPFDAHKVDFDAFSKNSRDFYLEESPSEPTIVSIGDYTTTDPTVENAGVAEGKGREDGAHGDLNEKTEV</sequence>
<keyword evidence="3" id="KW-1185">Reference proteome</keyword>
<evidence type="ECO:0000313" key="2">
    <source>
        <dbReference type="EMBL" id="KAK5835680.1"/>
    </source>
</evidence>
<feature type="compositionally biased region" description="Basic and acidic residues" evidence="1">
    <location>
        <begin position="105"/>
        <end position="122"/>
    </location>
</feature>
<evidence type="ECO:0000313" key="3">
    <source>
        <dbReference type="Proteomes" id="UP001358586"/>
    </source>
</evidence>
<organism evidence="2 3">
    <name type="scientific">Gossypium arboreum</name>
    <name type="common">Tree cotton</name>
    <name type="synonym">Gossypium nanking</name>
    <dbReference type="NCBI Taxonomy" id="29729"/>
    <lineage>
        <taxon>Eukaryota</taxon>
        <taxon>Viridiplantae</taxon>
        <taxon>Streptophyta</taxon>
        <taxon>Embryophyta</taxon>
        <taxon>Tracheophyta</taxon>
        <taxon>Spermatophyta</taxon>
        <taxon>Magnoliopsida</taxon>
        <taxon>eudicotyledons</taxon>
        <taxon>Gunneridae</taxon>
        <taxon>Pentapetalae</taxon>
        <taxon>rosids</taxon>
        <taxon>malvids</taxon>
        <taxon>Malvales</taxon>
        <taxon>Malvaceae</taxon>
        <taxon>Malvoideae</taxon>
        <taxon>Gossypium</taxon>
    </lineage>
</organism>
<feature type="region of interest" description="Disordered" evidence="1">
    <location>
        <begin position="84"/>
        <end position="122"/>
    </location>
</feature>
<dbReference type="EMBL" id="JARKNE010000004">
    <property type="protein sequence ID" value="KAK5835680.1"/>
    <property type="molecule type" value="Genomic_DNA"/>
</dbReference>
<accession>A0ABR0Q8S3</accession>
<proteinExistence type="predicted"/>
<comment type="caution">
    <text evidence="2">The sequence shown here is derived from an EMBL/GenBank/DDBJ whole genome shotgun (WGS) entry which is preliminary data.</text>
</comment>
<gene>
    <name evidence="2" type="ORF">PVK06_011374</name>
</gene>
<name>A0ABR0Q8S3_GOSAR</name>
<reference evidence="2 3" key="1">
    <citation type="submission" date="2023-03" db="EMBL/GenBank/DDBJ databases">
        <title>WGS of Gossypium arboreum.</title>
        <authorList>
            <person name="Yu D."/>
        </authorList>
    </citation>
    <scope>NUCLEOTIDE SEQUENCE [LARGE SCALE GENOMIC DNA]</scope>
    <source>
        <tissue evidence="2">Leaf</tissue>
    </source>
</reference>
<dbReference type="Proteomes" id="UP001358586">
    <property type="component" value="Chromosome 4"/>
</dbReference>
<evidence type="ECO:0000256" key="1">
    <source>
        <dbReference type="SAM" id="MobiDB-lite"/>
    </source>
</evidence>
<protein>
    <submittedName>
        <fullName evidence="2">Uncharacterized protein</fullName>
    </submittedName>
</protein>